<proteinExistence type="predicted"/>
<dbReference type="Proteomes" id="UP000660708">
    <property type="component" value="Unassembled WGS sequence"/>
</dbReference>
<accession>A0A8I0MY12</accession>
<sequence>MMAIMLNPMLVYQSESMNEATQSAFKQSDPNIALTRLLENKPAMLVITDENGTVLLTTVGETHWNMSQERQGNEHDLSGFYFYEQMSEQAQQPVLSQYNTPIKPVLPTLVFTSNAVSAERILAKGVATKSYLVVDNKEYFSKKVTLGWHDALFNEGQFNRALSDLPTLELSIGEISAYTDVRLTELELDPDSHTVHVAGKALHICFRNLLGDWTQTNTELKALLSTIAELGVDQSSIDAQLADTNL</sequence>
<dbReference type="RefSeq" id="WP_147391299.1">
    <property type="nucleotide sequence ID" value="NZ_AQHF01000028.1"/>
</dbReference>
<evidence type="ECO:0000313" key="2">
    <source>
        <dbReference type="Proteomes" id="UP000660708"/>
    </source>
</evidence>
<dbReference type="AlphaFoldDB" id="A0A8I0MY12"/>
<organism evidence="1 2">
    <name type="scientific">Pseudoalteromonas peptidolytica F12-50-A1</name>
    <dbReference type="NCBI Taxonomy" id="1315280"/>
    <lineage>
        <taxon>Bacteria</taxon>
        <taxon>Pseudomonadati</taxon>
        <taxon>Pseudomonadota</taxon>
        <taxon>Gammaproteobacteria</taxon>
        <taxon>Alteromonadales</taxon>
        <taxon>Pseudoalteromonadaceae</taxon>
        <taxon>Pseudoalteromonas</taxon>
    </lineage>
</organism>
<dbReference type="EMBL" id="AQHF01000028">
    <property type="protein sequence ID" value="MBE0347931.1"/>
    <property type="molecule type" value="Genomic_DNA"/>
</dbReference>
<comment type="caution">
    <text evidence="1">The sequence shown here is derived from an EMBL/GenBank/DDBJ whole genome shotgun (WGS) entry which is preliminary data.</text>
</comment>
<reference evidence="1 2" key="1">
    <citation type="submission" date="2015-06" db="EMBL/GenBank/DDBJ databases">
        <title>Genome sequence of Pseudoalteromonas peptidolytica.</title>
        <authorList>
            <person name="Xie B.-B."/>
            <person name="Rong J.-C."/>
            <person name="Qin Q.-L."/>
            <person name="Zhang Y.-Z."/>
        </authorList>
    </citation>
    <scope>NUCLEOTIDE SEQUENCE [LARGE SCALE GENOMIC DNA]</scope>
    <source>
        <strain evidence="1 2">F12-50-A1</strain>
    </source>
</reference>
<evidence type="ECO:0000313" key="1">
    <source>
        <dbReference type="EMBL" id="MBE0347931.1"/>
    </source>
</evidence>
<gene>
    <name evidence="1" type="ORF">PPEP_a4314</name>
</gene>
<keyword evidence="2" id="KW-1185">Reference proteome</keyword>
<name>A0A8I0MY12_9GAMM</name>
<protein>
    <submittedName>
        <fullName evidence="1">Uncharacterized protein</fullName>
    </submittedName>
</protein>